<evidence type="ECO:0000256" key="3">
    <source>
        <dbReference type="ARBA" id="ARBA00022723"/>
    </source>
</evidence>
<feature type="region of interest" description="Disordered" evidence="7">
    <location>
        <begin position="312"/>
        <end position="349"/>
    </location>
</feature>
<dbReference type="RefSeq" id="WP_021752671.1">
    <property type="nucleotide sequence ID" value="NZ_KI271814.1"/>
</dbReference>
<dbReference type="HOGENOM" id="CLU_016838_0_0_9"/>
<dbReference type="Gene3D" id="3.40.50.1980">
    <property type="entry name" value="Nitrogenase molybdenum iron protein domain"/>
    <property type="match status" value="2"/>
</dbReference>
<dbReference type="InterPro" id="IPR006128">
    <property type="entry name" value="Lipoprotein_PsaA-like"/>
</dbReference>
<feature type="compositionally biased region" description="Basic and acidic residues" evidence="7">
    <location>
        <begin position="312"/>
        <end position="338"/>
    </location>
</feature>
<protein>
    <submittedName>
        <fullName evidence="9">ABC transporter, substrate-binding protein</fullName>
    </submittedName>
</protein>
<evidence type="ECO:0000313" key="9">
    <source>
        <dbReference type="EMBL" id="ERK60642.1"/>
    </source>
</evidence>
<organism evidence="9 10">
    <name type="scientific">Gemella bergeri ATCC 700627</name>
    <dbReference type="NCBI Taxonomy" id="1321820"/>
    <lineage>
        <taxon>Bacteria</taxon>
        <taxon>Bacillati</taxon>
        <taxon>Bacillota</taxon>
        <taxon>Bacilli</taxon>
        <taxon>Bacillales</taxon>
        <taxon>Gemellaceae</taxon>
        <taxon>Gemella</taxon>
    </lineage>
</organism>
<keyword evidence="4 8" id="KW-0732">Signal</keyword>
<comment type="caution">
    <text evidence="9">The sequence shown here is derived from an EMBL/GenBank/DDBJ whole genome shotgun (WGS) entry which is preliminary data.</text>
</comment>
<dbReference type="EMBL" id="AWVP01000003">
    <property type="protein sequence ID" value="ERK60642.1"/>
    <property type="molecule type" value="Genomic_DNA"/>
</dbReference>
<evidence type="ECO:0000256" key="4">
    <source>
        <dbReference type="ARBA" id="ARBA00022729"/>
    </source>
</evidence>
<dbReference type="AlphaFoldDB" id="U2SD41"/>
<evidence type="ECO:0000313" key="10">
    <source>
        <dbReference type="Proteomes" id="UP000016637"/>
    </source>
</evidence>
<evidence type="ECO:0000256" key="1">
    <source>
        <dbReference type="ARBA" id="ARBA00004196"/>
    </source>
</evidence>
<feature type="chain" id="PRO_5039000190" evidence="8">
    <location>
        <begin position="25"/>
        <end position="349"/>
    </location>
</feature>
<dbReference type="PANTHER" id="PTHR42953:SF1">
    <property type="entry name" value="METAL-BINDING PROTEIN HI_0362-RELATED"/>
    <property type="match status" value="1"/>
</dbReference>
<dbReference type="GO" id="GO:0030001">
    <property type="term" value="P:metal ion transport"/>
    <property type="evidence" value="ECO:0007669"/>
    <property type="project" value="InterPro"/>
</dbReference>
<dbReference type="GO" id="GO:0030313">
    <property type="term" value="C:cell envelope"/>
    <property type="evidence" value="ECO:0007669"/>
    <property type="project" value="UniProtKB-SubCell"/>
</dbReference>
<dbReference type="Pfam" id="PF01297">
    <property type="entry name" value="ZnuA"/>
    <property type="match status" value="1"/>
</dbReference>
<dbReference type="GO" id="GO:0007155">
    <property type="term" value="P:cell adhesion"/>
    <property type="evidence" value="ECO:0007669"/>
    <property type="project" value="InterPro"/>
</dbReference>
<evidence type="ECO:0000256" key="5">
    <source>
        <dbReference type="RuleBase" id="RU003512"/>
    </source>
</evidence>
<keyword evidence="10" id="KW-1185">Reference proteome</keyword>
<proteinExistence type="inferred from homology"/>
<evidence type="ECO:0000256" key="6">
    <source>
        <dbReference type="SAM" id="Coils"/>
    </source>
</evidence>
<dbReference type="InterPro" id="IPR006129">
    <property type="entry name" value="AdhesinB"/>
</dbReference>
<keyword evidence="2 5" id="KW-0813">Transport</keyword>
<dbReference type="GO" id="GO:0046872">
    <property type="term" value="F:metal ion binding"/>
    <property type="evidence" value="ECO:0007669"/>
    <property type="project" value="UniProtKB-KW"/>
</dbReference>
<dbReference type="eggNOG" id="COG0803">
    <property type="taxonomic scope" value="Bacteria"/>
</dbReference>
<dbReference type="PROSITE" id="PS51257">
    <property type="entry name" value="PROKAR_LIPOPROTEIN"/>
    <property type="match status" value="1"/>
</dbReference>
<keyword evidence="6" id="KW-0175">Coiled coil</keyword>
<feature type="signal peptide" evidence="8">
    <location>
        <begin position="1"/>
        <end position="24"/>
    </location>
</feature>
<feature type="coiled-coil region" evidence="6">
    <location>
        <begin position="155"/>
        <end position="182"/>
    </location>
</feature>
<dbReference type="SUPFAM" id="SSF53807">
    <property type="entry name" value="Helical backbone' metal receptor"/>
    <property type="match status" value="1"/>
</dbReference>
<gene>
    <name evidence="9" type="ORF">HMPREF1983_00064</name>
</gene>
<accession>U2SD41</accession>
<dbReference type="PRINTS" id="PR00691">
    <property type="entry name" value="ADHESINB"/>
</dbReference>
<evidence type="ECO:0000256" key="2">
    <source>
        <dbReference type="ARBA" id="ARBA00022448"/>
    </source>
</evidence>
<keyword evidence="3" id="KW-0479">Metal-binding</keyword>
<comment type="subcellular location">
    <subcellularLocation>
        <location evidence="1">Cell envelope</location>
    </subcellularLocation>
</comment>
<dbReference type="Proteomes" id="UP000016637">
    <property type="component" value="Unassembled WGS sequence"/>
</dbReference>
<evidence type="ECO:0000256" key="8">
    <source>
        <dbReference type="SAM" id="SignalP"/>
    </source>
</evidence>
<name>U2SD41_9BACL</name>
<evidence type="ECO:0000256" key="7">
    <source>
        <dbReference type="SAM" id="MobiDB-lite"/>
    </source>
</evidence>
<sequence>MNKLIKLFSIVAAFSLILVGCANKTNSNSSNSGEKTKIVTSVNFYAEIAKNIAGDKAEVSSIISSASVDPHDFEPTAQDAKKVADAKIAILNGGGYDSWFEKLTDNNKDIKKVDGAKLLGLKDGDNEHIWYNPEVMAKVADELTKILVDKDSKNKDFYEKNRDTYKKELSKITDKINSLKEKANGKYVLTTEPVFDYSVNSLGLKVSDEVKKLAKATEEGNDPSPKDLKAIQEQIKSKKISLIINNTQTTNKTVEGLINLAEENNIPILNVTETQPDGKTYIKWMLDQYNKLEEILNGGKGEKAYHVEGAEEGHSHNHEGHSHSHEGHNHDHHDHNDHDDDDHKDEKKN</sequence>
<dbReference type="PATRIC" id="fig|1321820.3.peg.64"/>
<comment type="similarity">
    <text evidence="5">Belongs to the bacterial solute-binding protein 9 family.</text>
</comment>
<dbReference type="PANTHER" id="PTHR42953">
    <property type="entry name" value="HIGH-AFFINITY ZINC UPTAKE SYSTEM PROTEIN ZNUA-RELATED"/>
    <property type="match status" value="1"/>
</dbReference>
<dbReference type="InterPro" id="IPR006127">
    <property type="entry name" value="ZnuA-like"/>
</dbReference>
<reference evidence="9 10" key="1">
    <citation type="submission" date="2013-08" db="EMBL/GenBank/DDBJ databases">
        <authorList>
            <person name="Weinstock G."/>
            <person name="Sodergren E."/>
            <person name="Wylie T."/>
            <person name="Fulton L."/>
            <person name="Fulton R."/>
            <person name="Fronick C."/>
            <person name="O'Laughlin M."/>
            <person name="Godfrey J."/>
            <person name="Miner T."/>
            <person name="Herter B."/>
            <person name="Appelbaum E."/>
            <person name="Cordes M."/>
            <person name="Lek S."/>
            <person name="Wollam A."/>
            <person name="Pepin K.H."/>
            <person name="Palsikar V.B."/>
            <person name="Mitreva M."/>
            <person name="Wilson R.K."/>
        </authorList>
    </citation>
    <scope>NUCLEOTIDE SEQUENCE [LARGE SCALE GENOMIC DNA]</scope>
    <source>
        <strain evidence="9 10">ATCC 700627</strain>
    </source>
</reference>
<dbReference type="InterPro" id="IPR050492">
    <property type="entry name" value="Bact_metal-bind_prot9"/>
</dbReference>
<dbReference type="PRINTS" id="PR00690">
    <property type="entry name" value="ADHESNFAMILY"/>
</dbReference>